<keyword evidence="3" id="KW-1185">Reference proteome</keyword>
<protein>
    <submittedName>
        <fullName evidence="2">Uncharacterized protein</fullName>
    </submittedName>
</protein>
<feature type="non-terminal residue" evidence="2">
    <location>
        <position position="123"/>
    </location>
</feature>
<dbReference type="Proteomes" id="UP001054945">
    <property type="component" value="Unassembled WGS sequence"/>
</dbReference>
<evidence type="ECO:0000256" key="1">
    <source>
        <dbReference type="SAM" id="MobiDB-lite"/>
    </source>
</evidence>
<evidence type="ECO:0000313" key="2">
    <source>
        <dbReference type="EMBL" id="GIX72082.1"/>
    </source>
</evidence>
<feature type="region of interest" description="Disordered" evidence="1">
    <location>
        <begin position="1"/>
        <end position="32"/>
    </location>
</feature>
<feature type="compositionally biased region" description="Basic residues" evidence="1">
    <location>
        <begin position="8"/>
        <end position="20"/>
    </location>
</feature>
<reference evidence="2 3" key="1">
    <citation type="submission" date="2021-06" db="EMBL/GenBank/DDBJ databases">
        <title>Caerostris extrusa draft genome.</title>
        <authorList>
            <person name="Kono N."/>
            <person name="Arakawa K."/>
        </authorList>
    </citation>
    <scope>NUCLEOTIDE SEQUENCE [LARGE SCALE GENOMIC DNA]</scope>
</reference>
<gene>
    <name evidence="2" type="ORF">CEXT_345171</name>
</gene>
<name>A0AAV4MI02_CAEEX</name>
<organism evidence="2 3">
    <name type="scientific">Caerostris extrusa</name>
    <name type="common">Bark spider</name>
    <name type="synonym">Caerostris bankana</name>
    <dbReference type="NCBI Taxonomy" id="172846"/>
    <lineage>
        <taxon>Eukaryota</taxon>
        <taxon>Metazoa</taxon>
        <taxon>Ecdysozoa</taxon>
        <taxon>Arthropoda</taxon>
        <taxon>Chelicerata</taxon>
        <taxon>Arachnida</taxon>
        <taxon>Araneae</taxon>
        <taxon>Araneomorphae</taxon>
        <taxon>Entelegynae</taxon>
        <taxon>Araneoidea</taxon>
        <taxon>Araneidae</taxon>
        <taxon>Caerostris</taxon>
    </lineage>
</organism>
<evidence type="ECO:0000313" key="3">
    <source>
        <dbReference type="Proteomes" id="UP001054945"/>
    </source>
</evidence>
<dbReference type="AlphaFoldDB" id="A0AAV4MI02"/>
<sequence length="123" mass="13506">MCGPPWKPTRKNGGKKKKKPSSFEPLVSGGNSSLLPLNRCLTFDNHGCQERPKVGLDTNFSDLFSKHDFSFHSETFLPITNQYPRELSKPSTVASSTQRKGLTSLSVKRLAGILASFAPTDPL</sequence>
<comment type="caution">
    <text evidence="2">The sequence shown here is derived from an EMBL/GenBank/DDBJ whole genome shotgun (WGS) entry which is preliminary data.</text>
</comment>
<accession>A0AAV4MI02</accession>
<proteinExistence type="predicted"/>
<dbReference type="EMBL" id="BPLR01002279">
    <property type="protein sequence ID" value="GIX72082.1"/>
    <property type="molecule type" value="Genomic_DNA"/>
</dbReference>